<evidence type="ECO:0000313" key="2">
    <source>
        <dbReference type="Proteomes" id="UP000187261"/>
    </source>
</evidence>
<name>A0A1U7PZ81_9FLAO</name>
<protein>
    <submittedName>
        <fullName evidence="1">Uncharacterized protein</fullName>
    </submittedName>
</protein>
<dbReference type="AlphaFoldDB" id="A0A1U7PZ81"/>
<dbReference type="Proteomes" id="UP000187261">
    <property type="component" value="Unassembled WGS sequence"/>
</dbReference>
<gene>
    <name evidence="1" type="ORF">SAMN05660493_03010</name>
</gene>
<proteinExistence type="predicted"/>
<keyword evidence="2" id="KW-1185">Reference proteome</keyword>
<organism evidence="1 2">
    <name type="scientific">Epilithonimonas bovis DSM 19482</name>
    <dbReference type="NCBI Taxonomy" id="1121284"/>
    <lineage>
        <taxon>Bacteria</taxon>
        <taxon>Pseudomonadati</taxon>
        <taxon>Bacteroidota</taxon>
        <taxon>Flavobacteriia</taxon>
        <taxon>Flavobacteriales</taxon>
        <taxon>Weeksellaceae</taxon>
        <taxon>Chryseobacterium group</taxon>
        <taxon>Epilithonimonas</taxon>
    </lineage>
</organism>
<sequence length="46" mass="5395">MKRETASKEVVFFYDYKHFDSAQCDTFSTKCIIRIVRLSGVEAFVK</sequence>
<dbReference type="EMBL" id="FTPU01000048">
    <property type="protein sequence ID" value="SIT98269.1"/>
    <property type="molecule type" value="Genomic_DNA"/>
</dbReference>
<accession>A0A1U7PZ81</accession>
<reference evidence="2" key="1">
    <citation type="submission" date="2016-10" db="EMBL/GenBank/DDBJ databases">
        <authorList>
            <person name="Varghese N."/>
            <person name="Submissions S."/>
        </authorList>
    </citation>
    <scope>NUCLEOTIDE SEQUENCE [LARGE SCALE GENOMIC DNA]</scope>
    <source>
        <strain evidence="2">DSM 19482</strain>
    </source>
</reference>
<evidence type="ECO:0000313" key="1">
    <source>
        <dbReference type="EMBL" id="SIT98269.1"/>
    </source>
</evidence>